<keyword evidence="6 11" id="KW-0274">FAD</keyword>
<keyword evidence="8 11" id="KW-0350">Heme biosynthesis</keyword>
<dbReference type="UniPathway" id="UPA00251">
    <property type="reaction ID" value="UER00324"/>
</dbReference>
<keyword evidence="14" id="KW-1185">Reference proteome</keyword>
<comment type="subcellular location">
    <subcellularLocation>
        <location evidence="11">Mitochondrion inner membrane</location>
    </subcellularLocation>
</comment>
<dbReference type="InterPro" id="IPR004572">
    <property type="entry name" value="Protoporphyrinogen_oxidase"/>
</dbReference>
<proteinExistence type="inferred from homology"/>
<evidence type="ECO:0000256" key="4">
    <source>
        <dbReference type="ARBA" id="ARBA00012867"/>
    </source>
</evidence>
<dbReference type="FunFam" id="3.50.50.60:FF:000193">
    <property type="entry name" value="Protoporphyrinogen oxidase"/>
    <property type="match status" value="1"/>
</dbReference>
<dbReference type="SUPFAM" id="SSF54373">
    <property type="entry name" value="FAD-linked reductases, C-terminal domain"/>
    <property type="match status" value="1"/>
</dbReference>
<comment type="function">
    <text evidence="1 11">Catalyzes the 6-electron oxidation of protoporphyrinogen-IX to form protoporphyrin-IX.</text>
</comment>
<dbReference type="AlphaFoldDB" id="A0A0L6UNQ3"/>
<comment type="pathway">
    <text evidence="2 11">Porphyrin-containing compound metabolism; protoporphyrin-IX biosynthesis; protoporphyrin-IX from protoporphyrinogen-IX: step 1/1.</text>
</comment>
<evidence type="ECO:0000256" key="2">
    <source>
        <dbReference type="ARBA" id="ARBA00005073"/>
    </source>
</evidence>
<dbReference type="InterPro" id="IPR050464">
    <property type="entry name" value="Zeta_carotene_desat/Oxidored"/>
</dbReference>
<dbReference type="PANTHER" id="PTHR42923:SF3">
    <property type="entry name" value="PROTOPORPHYRINOGEN OXIDASE"/>
    <property type="match status" value="1"/>
</dbReference>
<dbReference type="STRING" id="27349.A0A0L6UNQ3"/>
<evidence type="ECO:0000256" key="9">
    <source>
        <dbReference type="ARBA" id="ARBA00023244"/>
    </source>
</evidence>
<sequence>MWAYQPAYVLLDGVAWRCPHCPPFPSGSLSASCAGVAAAPCRAASPTAKEGPMRSYLGYGQAATMPLVNRVGKVSQPLIRRRPGIRLSCSLPNAHRIKEDSRIGILGGGLAGLTSAYYLSKRLPESTQIIVWEKADRFGGWVQSSRVHDDKNGASLVFESGPRSVRPKGLAGLISLELIRDLKLLDSVITIPKTHPVGQSAQNRYIYTKKGLQKLPSSVFSLIRSLPKRPISLIPRAILQDLLSTTEESKTRSIDDESIQEFIARRFGDGIGEELISGMVHGIYAGDYKSLSVRSSLFKSVWELERRYGGVIKGMRSSDKEQHPSDSNEEDKLRKTLDGQLFDGLVNCSVWGLKGGLETLIVALRDWLAKKPNVILKSTESVESIEPSSDSPSKVTTSLGAYEQIDHLISALPPQVLHSCLSPPLRNRLNDLIVNPSVTVGVVNLAYRSTQRINPIPPAFGYLIPASIGAELNPHRVLGVVFDSDMMPGVEEKRGGEELTKLTVMLGGHYYSKQLDSIPTTDQLIRQASQTIKHQLGISQDPFFVQAQIQKDCIPQYLVGHHQRMRALHRLLHPFNLSIVGSGYSGVGLNDVVKSAKDNVVNLLNNGRSTGLESFDT</sequence>
<evidence type="ECO:0000259" key="12">
    <source>
        <dbReference type="Pfam" id="PF01593"/>
    </source>
</evidence>
<evidence type="ECO:0000256" key="6">
    <source>
        <dbReference type="ARBA" id="ARBA00022827"/>
    </source>
</evidence>
<feature type="domain" description="Amine oxidase" evidence="12">
    <location>
        <begin position="110"/>
        <end position="598"/>
    </location>
</feature>
<dbReference type="NCBIfam" id="TIGR00562">
    <property type="entry name" value="proto_IX_ox"/>
    <property type="match status" value="1"/>
</dbReference>
<evidence type="ECO:0000313" key="13">
    <source>
        <dbReference type="EMBL" id="KNZ49857.1"/>
    </source>
</evidence>
<evidence type="ECO:0000256" key="7">
    <source>
        <dbReference type="ARBA" id="ARBA00023002"/>
    </source>
</evidence>
<evidence type="ECO:0000256" key="1">
    <source>
        <dbReference type="ARBA" id="ARBA00002600"/>
    </source>
</evidence>
<dbReference type="GO" id="GO:0005743">
    <property type="term" value="C:mitochondrial inner membrane"/>
    <property type="evidence" value="ECO:0007669"/>
    <property type="project" value="UniProtKB-SubCell"/>
</dbReference>
<dbReference type="VEuPathDB" id="FungiDB:VP01_473g9"/>
<evidence type="ECO:0000313" key="14">
    <source>
        <dbReference type="Proteomes" id="UP000037035"/>
    </source>
</evidence>
<keyword evidence="5 11" id="KW-0285">Flavoprotein</keyword>
<dbReference type="Gene3D" id="3.50.50.60">
    <property type="entry name" value="FAD/NAD(P)-binding domain"/>
    <property type="match status" value="1"/>
</dbReference>
<evidence type="ECO:0000256" key="10">
    <source>
        <dbReference type="ARBA" id="ARBA00047554"/>
    </source>
</evidence>
<accession>A0A0L6UNQ3</accession>
<evidence type="ECO:0000256" key="8">
    <source>
        <dbReference type="ARBA" id="ARBA00023133"/>
    </source>
</evidence>
<name>A0A0L6UNQ3_9BASI</name>
<comment type="caution">
    <text evidence="13">The sequence shown here is derived from an EMBL/GenBank/DDBJ whole genome shotgun (WGS) entry which is preliminary data.</text>
</comment>
<gene>
    <name evidence="13" type="primary">hemG</name>
    <name evidence="13" type="ORF">VP01_473g9</name>
</gene>
<comment type="cofactor">
    <cofactor evidence="11">
        <name>FAD</name>
        <dbReference type="ChEBI" id="CHEBI:57692"/>
    </cofactor>
    <text evidence="11">Binds 1 FAD per subunit.</text>
</comment>
<dbReference type="Proteomes" id="UP000037035">
    <property type="component" value="Unassembled WGS sequence"/>
</dbReference>
<reference evidence="13 14" key="1">
    <citation type="submission" date="2015-08" db="EMBL/GenBank/DDBJ databases">
        <title>Next Generation Sequencing and Analysis of the Genome of Puccinia sorghi L Schw, the Causal Agent of Maize Common Rust.</title>
        <authorList>
            <person name="Rochi L."/>
            <person name="Burguener G."/>
            <person name="Darino M."/>
            <person name="Turjanski A."/>
            <person name="Kreff E."/>
            <person name="Dieguez M.J."/>
            <person name="Sacco F."/>
        </authorList>
    </citation>
    <scope>NUCLEOTIDE SEQUENCE [LARGE SCALE GENOMIC DNA]</scope>
    <source>
        <strain evidence="13 14">RO10H11247</strain>
    </source>
</reference>
<dbReference type="GO" id="GO:0006782">
    <property type="term" value="P:protoporphyrinogen IX biosynthetic process"/>
    <property type="evidence" value="ECO:0007669"/>
    <property type="project" value="UniProtKB-UniRule"/>
</dbReference>
<dbReference type="GO" id="GO:0004729">
    <property type="term" value="F:oxygen-dependent protoporphyrinogen oxidase activity"/>
    <property type="evidence" value="ECO:0007669"/>
    <property type="project" value="UniProtKB-UniRule"/>
</dbReference>
<dbReference type="EMBL" id="LAVV01009878">
    <property type="protein sequence ID" value="KNZ49857.1"/>
    <property type="molecule type" value="Genomic_DNA"/>
</dbReference>
<keyword evidence="9 11" id="KW-0627">Porphyrin biosynthesis</keyword>
<keyword evidence="7 11" id="KW-0560">Oxidoreductase</keyword>
<dbReference type="PANTHER" id="PTHR42923">
    <property type="entry name" value="PROTOPORPHYRINOGEN OXIDASE"/>
    <property type="match status" value="1"/>
</dbReference>
<dbReference type="EC" id="1.3.3.4" evidence="4 11"/>
<evidence type="ECO:0000256" key="3">
    <source>
        <dbReference type="ARBA" id="ARBA00010551"/>
    </source>
</evidence>
<dbReference type="Pfam" id="PF01593">
    <property type="entry name" value="Amino_oxidase"/>
    <property type="match status" value="1"/>
</dbReference>
<comment type="similarity">
    <text evidence="3 11">Belongs to the protoporphyrinogen/coproporphyrinogen oxidase family. Protoporphyrinogen oxidase subfamily.</text>
</comment>
<evidence type="ECO:0000256" key="5">
    <source>
        <dbReference type="ARBA" id="ARBA00022630"/>
    </source>
</evidence>
<dbReference type="InterPro" id="IPR036188">
    <property type="entry name" value="FAD/NAD-bd_sf"/>
</dbReference>
<protein>
    <recommendedName>
        <fullName evidence="4 11">Protoporphyrinogen oxidase</fullName>
        <ecNumber evidence="4 11">1.3.3.4</ecNumber>
    </recommendedName>
</protein>
<organism evidence="13 14">
    <name type="scientific">Puccinia sorghi</name>
    <dbReference type="NCBI Taxonomy" id="27349"/>
    <lineage>
        <taxon>Eukaryota</taxon>
        <taxon>Fungi</taxon>
        <taxon>Dikarya</taxon>
        <taxon>Basidiomycota</taxon>
        <taxon>Pucciniomycotina</taxon>
        <taxon>Pucciniomycetes</taxon>
        <taxon>Pucciniales</taxon>
        <taxon>Pucciniaceae</taxon>
        <taxon>Puccinia</taxon>
    </lineage>
</organism>
<dbReference type="InterPro" id="IPR002937">
    <property type="entry name" value="Amino_oxidase"/>
</dbReference>
<dbReference type="SUPFAM" id="SSF51905">
    <property type="entry name" value="FAD/NAD(P)-binding domain"/>
    <property type="match status" value="1"/>
</dbReference>
<dbReference type="OrthoDB" id="438553at2759"/>
<evidence type="ECO:0000256" key="11">
    <source>
        <dbReference type="RuleBase" id="RU367069"/>
    </source>
</evidence>
<comment type="catalytic activity">
    <reaction evidence="10 11">
        <text>protoporphyrinogen IX + 3 O2 = protoporphyrin IX + 3 H2O2</text>
        <dbReference type="Rhea" id="RHEA:25576"/>
        <dbReference type="ChEBI" id="CHEBI:15379"/>
        <dbReference type="ChEBI" id="CHEBI:16240"/>
        <dbReference type="ChEBI" id="CHEBI:57306"/>
        <dbReference type="ChEBI" id="CHEBI:57307"/>
        <dbReference type="EC" id="1.3.3.4"/>
    </reaction>
</comment>